<reference evidence="1 2" key="1">
    <citation type="journal article" date="2017" name="Nature">
        <title>The Apostasia genome and the evolution of orchids.</title>
        <authorList>
            <person name="Zhang G.Q."/>
            <person name="Liu K.W."/>
            <person name="Li Z."/>
            <person name="Lohaus R."/>
            <person name="Hsiao Y.Y."/>
            <person name="Niu S.C."/>
            <person name="Wang J.Y."/>
            <person name="Lin Y.C."/>
            <person name="Xu Q."/>
            <person name="Chen L.J."/>
            <person name="Yoshida K."/>
            <person name="Fujiwara S."/>
            <person name="Wang Z.W."/>
            <person name="Zhang Y.Q."/>
            <person name="Mitsuda N."/>
            <person name="Wang M."/>
            <person name="Liu G.H."/>
            <person name="Pecoraro L."/>
            <person name="Huang H.X."/>
            <person name="Xiao X.J."/>
            <person name="Lin M."/>
            <person name="Wu X.Y."/>
            <person name="Wu W.L."/>
            <person name="Chen Y.Y."/>
            <person name="Chang S.B."/>
            <person name="Sakamoto S."/>
            <person name="Ohme-Takagi M."/>
            <person name="Yagi M."/>
            <person name="Zeng S.J."/>
            <person name="Shen C.Y."/>
            <person name="Yeh C.M."/>
            <person name="Luo Y.B."/>
            <person name="Tsai W.C."/>
            <person name="Van de Peer Y."/>
            <person name="Liu Z.J."/>
        </authorList>
    </citation>
    <scope>NUCLEOTIDE SEQUENCE [LARGE SCALE GENOMIC DNA]</scope>
    <source>
        <strain evidence="2">cv. Shenzhen</strain>
        <tissue evidence="1">Stem</tissue>
    </source>
</reference>
<sequence>MLNTLRRYNLKLNPAKCTFGTASGKFLGYLVSARGIETNPDKISAILSMPSPKTAKEIQKLAGRINSLGRFISKAGDPVFPILSVPTQQQKGGMDR</sequence>
<dbReference type="Proteomes" id="UP000236161">
    <property type="component" value="Unassembled WGS sequence"/>
</dbReference>
<dbReference type="InterPro" id="IPR050951">
    <property type="entry name" value="Retrovirus_Pol_polyprotein"/>
</dbReference>
<protein>
    <submittedName>
        <fullName evidence="1">Putative mitochondrial protein</fullName>
    </submittedName>
</protein>
<dbReference type="EMBL" id="KZ454592">
    <property type="protein sequence ID" value="PKA46013.1"/>
    <property type="molecule type" value="Genomic_DNA"/>
</dbReference>
<evidence type="ECO:0000313" key="1">
    <source>
        <dbReference type="EMBL" id="PKA46013.1"/>
    </source>
</evidence>
<organism evidence="1 2">
    <name type="scientific">Apostasia shenzhenica</name>
    <dbReference type="NCBI Taxonomy" id="1088818"/>
    <lineage>
        <taxon>Eukaryota</taxon>
        <taxon>Viridiplantae</taxon>
        <taxon>Streptophyta</taxon>
        <taxon>Embryophyta</taxon>
        <taxon>Tracheophyta</taxon>
        <taxon>Spermatophyta</taxon>
        <taxon>Magnoliopsida</taxon>
        <taxon>Liliopsida</taxon>
        <taxon>Asparagales</taxon>
        <taxon>Orchidaceae</taxon>
        <taxon>Apostasioideae</taxon>
        <taxon>Apostasia</taxon>
    </lineage>
</organism>
<dbReference type="InterPro" id="IPR043128">
    <property type="entry name" value="Rev_trsase/Diguanyl_cyclase"/>
</dbReference>
<keyword evidence="2" id="KW-1185">Reference proteome</keyword>
<dbReference type="PANTHER" id="PTHR37984:SF5">
    <property type="entry name" value="PROTEIN NYNRIN-LIKE"/>
    <property type="match status" value="1"/>
</dbReference>
<name>A0A2H9ZRU4_9ASPA</name>
<dbReference type="PANTHER" id="PTHR37984">
    <property type="entry name" value="PROTEIN CBG26694"/>
    <property type="match status" value="1"/>
</dbReference>
<dbReference type="AlphaFoldDB" id="A0A2H9ZRU4"/>
<dbReference type="Gene3D" id="3.30.70.270">
    <property type="match status" value="2"/>
</dbReference>
<dbReference type="SUPFAM" id="SSF56672">
    <property type="entry name" value="DNA/RNA polymerases"/>
    <property type="match status" value="1"/>
</dbReference>
<gene>
    <name evidence="1" type="ORF">AXF42_Ash021783</name>
</gene>
<proteinExistence type="predicted"/>
<accession>A0A2H9ZRU4</accession>
<dbReference type="InterPro" id="IPR043502">
    <property type="entry name" value="DNA/RNA_pol_sf"/>
</dbReference>
<evidence type="ECO:0000313" key="2">
    <source>
        <dbReference type="Proteomes" id="UP000236161"/>
    </source>
</evidence>
<dbReference type="OrthoDB" id="779804at2759"/>